<dbReference type="EMBL" id="OY660877">
    <property type="protein sequence ID" value="CAJ1071910.1"/>
    <property type="molecule type" value="Genomic_DNA"/>
</dbReference>
<feature type="compositionally biased region" description="Basic and acidic residues" evidence="4">
    <location>
        <begin position="77"/>
        <end position="93"/>
    </location>
</feature>
<feature type="domain" description="RRM" evidence="5">
    <location>
        <begin position="319"/>
        <end position="401"/>
    </location>
</feature>
<feature type="compositionally biased region" description="Basic residues" evidence="4">
    <location>
        <begin position="1"/>
        <end position="10"/>
    </location>
</feature>
<dbReference type="PANTHER" id="PTHR23236:SF119">
    <property type="entry name" value="NUCLEAR RNA-BINDING PROTEIN SART-3"/>
    <property type="match status" value="1"/>
</dbReference>
<name>A0AAV1GF62_XYRNO</name>
<evidence type="ECO:0000259" key="5">
    <source>
        <dbReference type="PROSITE" id="PS50102"/>
    </source>
</evidence>
<dbReference type="InterPro" id="IPR012677">
    <property type="entry name" value="Nucleotide-bd_a/b_plait_sf"/>
</dbReference>
<accession>A0AAV1GF62</accession>
<reference evidence="6" key="1">
    <citation type="submission" date="2023-08" db="EMBL/GenBank/DDBJ databases">
        <authorList>
            <person name="Alioto T."/>
            <person name="Alioto T."/>
            <person name="Gomez Garrido J."/>
        </authorList>
    </citation>
    <scope>NUCLEOTIDE SEQUENCE</scope>
</reference>
<dbReference type="Proteomes" id="UP001178508">
    <property type="component" value="Chromosome 14"/>
</dbReference>
<feature type="region of interest" description="Disordered" evidence="4">
    <location>
        <begin position="1"/>
        <end position="213"/>
    </location>
</feature>
<dbReference type="AlphaFoldDB" id="A0AAV1GF62"/>
<keyword evidence="7" id="KW-1185">Reference proteome</keyword>
<sequence length="626" mass="69088">MATRRRKRQSKGVIVNIEGETASESEETVQQRVEQTEEAEPTDSTDGKKDEDQDDKDSQVDMVIEVKGSASTVTVTWDEKKDGKLEDKEKETGESDQITDAGGDVCEKGEQQDVSVADEVGSMEDAPTESKGTKIQQEVKEPGSEPEEALMDTTTEENERTPMVTDTTEMDAEEGESNGVEKEAEEGGEVVVNRKAAKRKLKPQPVQTSPSKKTKLINDGYCLFVGNLNNSKKFDEVKDSLANYFMAQSLLVQDIRVDPSKKYAHVDLASEMDLNKALTLNGETVLDKPLRIAKARVISAESVRKKMSPEEKKAAKDARSLFLKNIPYDATKEDIMKVFSEAIKVWFPDGAQRPGKGFAFVEFKNATSAEKIRQSKQVFKIQGQALIVDSLHVYEVAKEKENNKPKAEIPPNNVLYVSSFSSEAKEKDFKKVFKKAVSITVPQRGTKSKGCAFIEFASVADAKKALQSSKNIKICEKAIKLQFLEKRDNVVKKKVESKTLVVFDLSKKTTAESLKSAFEEALSARVIVDKETGVSKRFGFVEFESEEKSKSAKEAVEDCEIDGSKVTVAYSKNKRVVPVDGTPDSGEGCDDQPADQGAAKGGRARIRGKGAGAEKQRAVRKRKNKD</sequence>
<evidence type="ECO:0000313" key="6">
    <source>
        <dbReference type="EMBL" id="CAJ1071910.1"/>
    </source>
</evidence>
<dbReference type="PROSITE" id="PS50102">
    <property type="entry name" value="RRM"/>
    <property type="match status" value="4"/>
</dbReference>
<dbReference type="SMART" id="SM00360">
    <property type="entry name" value="RRM"/>
    <property type="match status" value="4"/>
</dbReference>
<protein>
    <submittedName>
        <fullName evidence="6">Nucleolin-like</fullName>
    </submittedName>
</protein>
<feature type="domain" description="RRM" evidence="5">
    <location>
        <begin position="498"/>
        <end position="573"/>
    </location>
</feature>
<keyword evidence="1" id="KW-0677">Repeat</keyword>
<evidence type="ECO:0000256" key="1">
    <source>
        <dbReference type="ARBA" id="ARBA00022737"/>
    </source>
</evidence>
<dbReference type="Gene3D" id="3.30.70.330">
    <property type="match status" value="4"/>
</dbReference>
<evidence type="ECO:0000313" key="7">
    <source>
        <dbReference type="Proteomes" id="UP001178508"/>
    </source>
</evidence>
<feature type="domain" description="RRM" evidence="5">
    <location>
        <begin position="413"/>
        <end position="486"/>
    </location>
</feature>
<dbReference type="InterPro" id="IPR000504">
    <property type="entry name" value="RRM_dom"/>
</dbReference>
<evidence type="ECO:0000256" key="2">
    <source>
        <dbReference type="ARBA" id="ARBA00022884"/>
    </source>
</evidence>
<dbReference type="Pfam" id="PF00076">
    <property type="entry name" value="RRM_1"/>
    <property type="match status" value="3"/>
</dbReference>
<keyword evidence="2 3" id="KW-0694">RNA-binding</keyword>
<gene>
    <name evidence="6" type="ORF">XNOV1_A004863</name>
</gene>
<dbReference type="InterPro" id="IPR035979">
    <property type="entry name" value="RBD_domain_sf"/>
</dbReference>
<dbReference type="PANTHER" id="PTHR23236">
    <property type="entry name" value="EUKARYOTIC TRANSLATION INITIATION FACTOR 4B/4H"/>
    <property type="match status" value="1"/>
</dbReference>
<feature type="compositionally biased region" description="Basic and acidic residues" evidence="4">
    <location>
        <begin position="45"/>
        <end position="59"/>
    </location>
</feature>
<organism evidence="6 7">
    <name type="scientific">Xyrichtys novacula</name>
    <name type="common">Pearly razorfish</name>
    <name type="synonym">Hemipteronotus novacula</name>
    <dbReference type="NCBI Taxonomy" id="13765"/>
    <lineage>
        <taxon>Eukaryota</taxon>
        <taxon>Metazoa</taxon>
        <taxon>Chordata</taxon>
        <taxon>Craniata</taxon>
        <taxon>Vertebrata</taxon>
        <taxon>Euteleostomi</taxon>
        <taxon>Actinopterygii</taxon>
        <taxon>Neopterygii</taxon>
        <taxon>Teleostei</taxon>
        <taxon>Neoteleostei</taxon>
        <taxon>Acanthomorphata</taxon>
        <taxon>Eupercaria</taxon>
        <taxon>Labriformes</taxon>
        <taxon>Labridae</taxon>
        <taxon>Xyrichtys</taxon>
    </lineage>
</organism>
<feature type="compositionally biased region" description="Acidic residues" evidence="4">
    <location>
        <begin position="144"/>
        <end position="156"/>
    </location>
</feature>
<dbReference type="SUPFAM" id="SSF54928">
    <property type="entry name" value="RNA-binding domain, RBD"/>
    <property type="match status" value="4"/>
</dbReference>
<feature type="region of interest" description="Disordered" evidence="4">
    <location>
        <begin position="576"/>
        <end position="626"/>
    </location>
</feature>
<dbReference type="GO" id="GO:0003723">
    <property type="term" value="F:RNA binding"/>
    <property type="evidence" value="ECO:0007669"/>
    <property type="project" value="UniProtKB-UniRule"/>
</dbReference>
<evidence type="ECO:0000256" key="3">
    <source>
        <dbReference type="PROSITE-ProRule" id="PRU00176"/>
    </source>
</evidence>
<evidence type="ECO:0000256" key="4">
    <source>
        <dbReference type="SAM" id="MobiDB-lite"/>
    </source>
</evidence>
<proteinExistence type="predicted"/>
<feature type="domain" description="RRM" evidence="5">
    <location>
        <begin position="221"/>
        <end position="297"/>
    </location>
</feature>